<dbReference type="SUPFAM" id="SSF52540">
    <property type="entry name" value="P-loop containing nucleoside triphosphate hydrolases"/>
    <property type="match status" value="1"/>
</dbReference>
<evidence type="ECO:0000256" key="5">
    <source>
        <dbReference type="ARBA" id="ARBA00022840"/>
    </source>
</evidence>
<dbReference type="SMART" id="SM00382">
    <property type="entry name" value="AAA"/>
    <property type="match status" value="1"/>
</dbReference>
<gene>
    <name evidence="10" type="primary">LOC100203270</name>
</gene>
<dbReference type="GeneID" id="100203270"/>
<keyword evidence="7" id="KW-0131">Cell cycle</keyword>
<sequence>MLQRMMVNNKRKCDWISSSFDELPSVSKNTTRLKQNDQTVLEVTKKPILRRTEVFDQWVEKYKPQTLSDLSVNRKKVIEVEQWLKSHFNSDQTKGGAGILLLTGPSGSGKTATINVLANQMKFVVKEWINPTTNEYQERSLSNWREFLVSQDSQSQQFTDFLLRANRYNQVAIFGDSKNENLQRKVVLIEDLPNFALHKPEKFHNILREYLAAGRSPIIIIMSDGHNSESVHLVLPKHIQIMLNIKVISFNSVSMTALTKTMNSIIEKEMSSSNITIPSKDTYSMLATASNGDIRSCINSLQFLCTNCFLPKSKNIEKKNSKGRKHKNKDGTLINCKDSSLFLFRALGKILYCKRLNEVERFAFQLNPTQKSLVRMELNLDPEDVFMRTQITPEMFLLYVHENYPDFFNSVDDIACASDYLCESDVMNGLWTANSVMCDYSASVGIRGVMFANTQMQSITGTVAGGWRPLHKPEWFQRFKTLHSRLKCSVQTEKRYPAQELYTEVLPYMAKCDSNMLRSFERDIACFQISRRPQRISLGTDQDDYNYIDENNGASKTTFQRSVETISSGLQEEDEEIEDFDD</sequence>
<keyword evidence="9" id="KW-1185">Reference proteome</keyword>
<dbReference type="InterPro" id="IPR027417">
    <property type="entry name" value="P-loop_NTPase"/>
</dbReference>
<evidence type="ECO:0000256" key="2">
    <source>
        <dbReference type="ARBA" id="ARBA00006168"/>
    </source>
</evidence>
<dbReference type="Gene3D" id="1.10.8.60">
    <property type="match status" value="1"/>
</dbReference>
<dbReference type="PANTHER" id="PTHR12172">
    <property type="entry name" value="CELL CYCLE CHECKPOINT PROTEIN RAD17"/>
    <property type="match status" value="1"/>
</dbReference>
<evidence type="ECO:0000256" key="7">
    <source>
        <dbReference type="ARBA" id="ARBA00023306"/>
    </source>
</evidence>
<dbReference type="Proteomes" id="UP001652625">
    <property type="component" value="Chromosome 07"/>
</dbReference>
<accession>A0ABM4C702</accession>
<dbReference type="RefSeq" id="XP_065657382.1">
    <property type="nucleotide sequence ID" value="XM_065801310.1"/>
</dbReference>
<keyword evidence="6" id="KW-0539">Nucleus</keyword>
<comment type="subcellular location">
    <subcellularLocation>
        <location evidence="1">Nucleus</location>
    </subcellularLocation>
</comment>
<evidence type="ECO:0000256" key="4">
    <source>
        <dbReference type="ARBA" id="ARBA00022763"/>
    </source>
</evidence>
<reference evidence="10" key="1">
    <citation type="submission" date="2025-08" db="UniProtKB">
        <authorList>
            <consortium name="RefSeq"/>
        </authorList>
    </citation>
    <scope>IDENTIFICATION</scope>
</reference>
<dbReference type="Pfam" id="PF03215">
    <property type="entry name" value="Rad17"/>
    <property type="match status" value="1"/>
</dbReference>
<dbReference type="Gene3D" id="3.40.50.300">
    <property type="entry name" value="P-loop containing nucleotide triphosphate hydrolases"/>
    <property type="match status" value="1"/>
</dbReference>
<evidence type="ECO:0000256" key="1">
    <source>
        <dbReference type="ARBA" id="ARBA00004123"/>
    </source>
</evidence>
<keyword evidence="3" id="KW-0547">Nucleotide-binding</keyword>
<comment type="similarity">
    <text evidence="2">Belongs to the rad17/RAD24 family.</text>
</comment>
<keyword evidence="4" id="KW-0227">DNA damage</keyword>
<evidence type="ECO:0000256" key="3">
    <source>
        <dbReference type="ARBA" id="ARBA00022741"/>
    </source>
</evidence>
<organism evidence="9 10">
    <name type="scientific">Hydra vulgaris</name>
    <name type="common">Hydra</name>
    <name type="synonym">Hydra attenuata</name>
    <dbReference type="NCBI Taxonomy" id="6087"/>
    <lineage>
        <taxon>Eukaryota</taxon>
        <taxon>Metazoa</taxon>
        <taxon>Cnidaria</taxon>
        <taxon>Hydrozoa</taxon>
        <taxon>Hydroidolina</taxon>
        <taxon>Anthoathecata</taxon>
        <taxon>Aplanulata</taxon>
        <taxon>Hydridae</taxon>
        <taxon>Hydra</taxon>
    </lineage>
</organism>
<name>A0ABM4C702_HYDVU</name>
<dbReference type="InterPro" id="IPR003593">
    <property type="entry name" value="AAA+_ATPase"/>
</dbReference>
<dbReference type="CDD" id="cd00882">
    <property type="entry name" value="Ras_like_GTPase"/>
    <property type="match status" value="1"/>
</dbReference>
<protein>
    <submittedName>
        <fullName evidence="10">Cell cycle checkpoint protein RAD17 isoform X2</fullName>
    </submittedName>
</protein>
<dbReference type="PANTHER" id="PTHR12172:SF0">
    <property type="entry name" value="CELL CYCLE CHECKPOINT PROTEIN RAD17"/>
    <property type="match status" value="1"/>
</dbReference>
<keyword evidence="5" id="KW-0067">ATP-binding</keyword>
<evidence type="ECO:0000256" key="6">
    <source>
        <dbReference type="ARBA" id="ARBA00023242"/>
    </source>
</evidence>
<proteinExistence type="inferred from homology"/>
<feature type="domain" description="AAA+ ATPase" evidence="8">
    <location>
        <begin position="96"/>
        <end position="246"/>
    </location>
</feature>
<evidence type="ECO:0000313" key="10">
    <source>
        <dbReference type="RefSeq" id="XP_065657382.1"/>
    </source>
</evidence>
<evidence type="ECO:0000313" key="9">
    <source>
        <dbReference type="Proteomes" id="UP001652625"/>
    </source>
</evidence>
<evidence type="ECO:0000259" key="8">
    <source>
        <dbReference type="SMART" id="SM00382"/>
    </source>
</evidence>
<dbReference type="InterPro" id="IPR004582">
    <property type="entry name" value="Checkpoint_prot_Rad17_Rad24"/>
</dbReference>